<dbReference type="Proteomes" id="UP000479300">
    <property type="component" value="Unassembled WGS sequence"/>
</dbReference>
<dbReference type="Gene3D" id="3.40.309.10">
    <property type="entry name" value="Aldehyde Dehydrogenase, Chain A, domain 2"/>
    <property type="match status" value="1"/>
</dbReference>
<dbReference type="RefSeq" id="WP_011148062.1">
    <property type="nucleotide sequence ID" value="NZ_CAWPHK010000017.1"/>
</dbReference>
<evidence type="ECO:0000256" key="2">
    <source>
        <dbReference type="ARBA" id="ARBA00022598"/>
    </source>
</evidence>
<dbReference type="SUPFAM" id="SSF53720">
    <property type="entry name" value="ALDH-like"/>
    <property type="match status" value="1"/>
</dbReference>
<dbReference type="GO" id="GO:0005524">
    <property type="term" value="F:ATP binding"/>
    <property type="evidence" value="ECO:0007669"/>
    <property type="project" value="UniProtKB-KW"/>
</dbReference>
<feature type="domain" description="Aldehyde dehydrogenase" evidence="7">
    <location>
        <begin position="685"/>
        <end position="869"/>
    </location>
</feature>
<evidence type="ECO:0000256" key="4">
    <source>
        <dbReference type="ARBA" id="ARBA00022840"/>
    </source>
</evidence>
<name>A0A6L9JIV8_PHOLM</name>
<sequence>MKWYVKEALAINQAIPYEESINIEAGFGPTGLPHIGTLCEILRANLIKTELEKAGRTVNFYLISDDLDPFRKVPLNIPNAEQLTPYLGQPISKVPDPFGNFTSFSEMAEYQLMKLATEYEIECQLVRNSLAYQNGDYNDEIKLFLQNFLVLNQICKESTGSLRQRTYSMIMPISERTGAVLEHIIVTDVNPASGEITYYIPGDEVINKPGYEYGVEIREFYKNEILDQEQTISVLNGKSKLQWKADWGMRLLARNIHFEMHGEDLLASADVARQIAGALDRPIPRFYKYGLFLDDSGKKISKSKGNSFSLDDIRHLLTRDAIRTYLSKEPQRSSKFYVALAPHLNDQVNISQKDGKRLSFSKIARILHASKPASKLAAENFLNRYKKPGESISDQELEISYHYYIRTCENENQGLQNIKEEKYFSAIANSINSGEISTKDQLFQHIITTYEDHFSDDKSSQIWPLLYRGLFGDTKGPRIKTWLDLNCMQHILTHFSHPYKNPHKTPYKNPSQKNEENIVNNEINKSQKERLLKNSIEENKTYMTKLYSKINFTEIRKKCDELSSALQKNSEALVEALSGYQCKNVTEDEILRSIDVLNNIENNREYFKKKIYGVTSFLPLNQPIYASVCFGFIPSLMAENVCIRPPTAMHTHYKKFEAVINLSEFSPTLSISYEDKELFLSQRVKITDAVIFTGTPENALKVRKHFRKNTLFILNGAGHNPLIISKDADINLAVESAKRVVLYNQGQDCAGPNAILVHNDIYDLFKQRLISDLQNIEDRVGPYSDYKNIVGPNSDIDHSIKIASLFKVNRPYCTYGGEVNPINGMIKPTVFEKELSLGGNYKEFFAPVFFLQRYYQDQDLIHYFSDPLYSANAMYISLFGTSDYIHHQLSERLHLPDSILSNTDLHREEHGYLPYGGQGPAASCLWYEGNRINGSTLPQRDIYHYLIEPFDTPPTPKSEKRHCVQAGI</sequence>
<dbReference type="InterPro" id="IPR002904">
    <property type="entry name" value="Lys-tRNA-ligase"/>
</dbReference>
<keyword evidence="5" id="KW-0560">Oxidoreductase</keyword>
<dbReference type="Gene3D" id="3.40.50.620">
    <property type="entry name" value="HUPs"/>
    <property type="match status" value="2"/>
</dbReference>
<dbReference type="AlphaFoldDB" id="A0A6L9JIV8"/>
<gene>
    <name evidence="8" type="ORF">GPY51_09570</name>
</gene>
<reference evidence="8 9" key="1">
    <citation type="submission" date="2019-12" db="EMBL/GenBank/DDBJ databases">
        <title>Engineering Photorhabdus to improve their lethality against agricultural pests.</title>
        <authorList>
            <person name="Machado R.A.R."/>
        </authorList>
    </citation>
    <scope>NUCLEOTIDE SEQUENCE [LARGE SCALE GENOMIC DNA]</scope>
    <source>
        <strain evidence="8 9">EN01</strain>
    </source>
</reference>
<dbReference type="PANTHER" id="PTHR37940:SF1">
    <property type="entry name" value="LYSINE--TRNA LIGASE"/>
    <property type="match status" value="1"/>
</dbReference>
<proteinExistence type="predicted"/>
<dbReference type="InterPro" id="IPR016163">
    <property type="entry name" value="Ald_DH_C"/>
</dbReference>
<protein>
    <submittedName>
        <fullName evidence="8">Aldehyde dehydrogenase family protein</fullName>
    </submittedName>
</protein>
<dbReference type="SUPFAM" id="SSF52374">
    <property type="entry name" value="Nucleotidylyl transferase"/>
    <property type="match status" value="1"/>
</dbReference>
<dbReference type="GO" id="GO:0005737">
    <property type="term" value="C:cytoplasm"/>
    <property type="evidence" value="ECO:0007669"/>
    <property type="project" value="InterPro"/>
</dbReference>
<accession>A0A6L9JIV8</accession>
<dbReference type="InterPro" id="IPR014729">
    <property type="entry name" value="Rossmann-like_a/b/a_fold"/>
</dbReference>
<evidence type="ECO:0000313" key="9">
    <source>
        <dbReference type="Proteomes" id="UP000479300"/>
    </source>
</evidence>
<evidence type="ECO:0000256" key="3">
    <source>
        <dbReference type="ARBA" id="ARBA00022741"/>
    </source>
</evidence>
<comment type="caution">
    <text evidence="8">The sequence shown here is derived from an EMBL/GenBank/DDBJ whole genome shotgun (WGS) entry which is preliminary data.</text>
</comment>
<keyword evidence="3" id="KW-0547">Nucleotide-binding</keyword>
<evidence type="ECO:0000256" key="1">
    <source>
        <dbReference type="ARBA" id="ARBA00022490"/>
    </source>
</evidence>
<dbReference type="GeneID" id="48850154"/>
<evidence type="ECO:0000259" key="7">
    <source>
        <dbReference type="Pfam" id="PF00171"/>
    </source>
</evidence>
<dbReference type="Pfam" id="PF01921">
    <property type="entry name" value="tRNA-synt_1f"/>
    <property type="match status" value="1"/>
</dbReference>
<dbReference type="PANTHER" id="PTHR37940">
    <property type="entry name" value="LYSINE--TRNA LIGASE"/>
    <property type="match status" value="1"/>
</dbReference>
<dbReference type="InterPro" id="IPR015590">
    <property type="entry name" value="Aldehyde_DH_dom"/>
</dbReference>
<dbReference type="EMBL" id="WSFA01000018">
    <property type="protein sequence ID" value="NDL39019.1"/>
    <property type="molecule type" value="Genomic_DNA"/>
</dbReference>
<dbReference type="PROSITE" id="PS00070">
    <property type="entry name" value="ALDEHYDE_DEHYDR_CYS"/>
    <property type="match status" value="1"/>
</dbReference>
<organism evidence="8 9">
    <name type="scientific">Photorhabdus laumondii subsp. laumondii</name>
    <name type="common">Photorhabdus luminescens subsp. laumondii</name>
    <dbReference type="NCBI Taxonomy" id="141679"/>
    <lineage>
        <taxon>Bacteria</taxon>
        <taxon>Pseudomonadati</taxon>
        <taxon>Pseudomonadota</taxon>
        <taxon>Gammaproteobacteria</taxon>
        <taxon>Enterobacterales</taxon>
        <taxon>Morganellaceae</taxon>
        <taxon>Photorhabdus</taxon>
    </lineage>
</organism>
<evidence type="ECO:0000256" key="6">
    <source>
        <dbReference type="ARBA" id="ARBA00023146"/>
    </source>
</evidence>
<keyword evidence="6" id="KW-0030">Aminoacyl-tRNA synthetase</keyword>
<dbReference type="PROSITE" id="PS00178">
    <property type="entry name" value="AA_TRNA_LIGASE_I"/>
    <property type="match status" value="1"/>
</dbReference>
<keyword evidence="4" id="KW-0067">ATP-binding</keyword>
<dbReference type="Pfam" id="PF00171">
    <property type="entry name" value="Aldedh"/>
    <property type="match status" value="1"/>
</dbReference>
<dbReference type="GO" id="GO:0006430">
    <property type="term" value="P:lysyl-tRNA aminoacylation"/>
    <property type="evidence" value="ECO:0007669"/>
    <property type="project" value="InterPro"/>
</dbReference>
<dbReference type="InterPro" id="IPR016160">
    <property type="entry name" value="Ald_DH_CS_CYS"/>
</dbReference>
<dbReference type="GO" id="GO:0004824">
    <property type="term" value="F:lysine-tRNA ligase activity"/>
    <property type="evidence" value="ECO:0007669"/>
    <property type="project" value="InterPro"/>
</dbReference>
<evidence type="ECO:0000313" key="8">
    <source>
        <dbReference type="EMBL" id="NDL39019.1"/>
    </source>
</evidence>
<evidence type="ECO:0000256" key="5">
    <source>
        <dbReference type="ARBA" id="ARBA00023002"/>
    </source>
</evidence>
<dbReference type="GO" id="GO:0016620">
    <property type="term" value="F:oxidoreductase activity, acting on the aldehyde or oxo group of donors, NAD or NADP as acceptor"/>
    <property type="evidence" value="ECO:0007669"/>
    <property type="project" value="InterPro"/>
</dbReference>
<dbReference type="InterPro" id="IPR001412">
    <property type="entry name" value="aa-tRNA-synth_I_CS"/>
</dbReference>
<keyword evidence="1" id="KW-0963">Cytoplasm</keyword>
<dbReference type="Gene3D" id="3.40.605.10">
    <property type="entry name" value="Aldehyde Dehydrogenase, Chain A, domain 1"/>
    <property type="match status" value="1"/>
</dbReference>
<dbReference type="InterPro" id="IPR016162">
    <property type="entry name" value="Ald_DH_N"/>
</dbReference>
<dbReference type="InterPro" id="IPR016161">
    <property type="entry name" value="Ald_DH/histidinol_DH"/>
</dbReference>
<keyword evidence="2" id="KW-0436">Ligase</keyword>